<reference evidence="2 3" key="1">
    <citation type="journal article" date="2020" name="Nature">
        <title>Six reference-quality genomes reveal evolution of bat adaptations.</title>
        <authorList>
            <person name="Jebb D."/>
            <person name="Huang Z."/>
            <person name="Pippel M."/>
            <person name="Hughes G.M."/>
            <person name="Lavrichenko K."/>
            <person name="Devanna P."/>
            <person name="Winkler S."/>
            <person name="Jermiin L.S."/>
            <person name="Skirmuntt E.C."/>
            <person name="Katzourakis A."/>
            <person name="Burkitt-Gray L."/>
            <person name="Ray D.A."/>
            <person name="Sullivan K.A.M."/>
            <person name="Roscito J.G."/>
            <person name="Kirilenko B.M."/>
            <person name="Davalos L.M."/>
            <person name="Corthals A.P."/>
            <person name="Power M.L."/>
            <person name="Jones G."/>
            <person name="Ransome R.D."/>
            <person name="Dechmann D.K.N."/>
            <person name="Locatelli A.G."/>
            <person name="Puechmaille S.J."/>
            <person name="Fedrigo O."/>
            <person name="Jarvis E.D."/>
            <person name="Hiller M."/>
            <person name="Vernes S.C."/>
            <person name="Myers E.W."/>
            <person name="Teeling E.C."/>
        </authorList>
    </citation>
    <scope>NUCLEOTIDE SEQUENCE [LARGE SCALE GENOMIC DNA]</scope>
    <source>
        <strain evidence="2">MRouAeg1</strain>
        <tissue evidence="2">Muscle</tissue>
    </source>
</reference>
<keyword evidence="3" id="KW-1185">Reference proteome</keyword>
<sequence length="128" mass="14191">MPPTLGGARSSLHFLLALSSVVKNGMWDYLSNGFLLPQTACGRGWRLFYSLESPVSAQYVSLKTAVLRYSSHVLQIIRLYNSVVFSIIYRVVQSVPVNFRTLPSLQKETNALWVSALCSLSPSALSNH</sequence>
<feature type="signal peptide" evidence="1">
    <location>
        <begin position="1"/>
        <end position="27"/>
    </location>
</feature>
<dbReference type="AlphaFoldDB" id="A0A7J8CHW0"/>
<dbReference type="Proteomes" id="UP000593571">
    <property type="component" value="Unassembled WGS sequence"/>
</dbReference>
<evidence type="ECO:0000313" key="2">
    <source>
        <dbReference type="EMBL" id="KAF6410474.1"/>
    </source>
</evidence>
<gene>
    <name evidence="2" type="ORF">HJG63_009018</name>
</gene>
<evidence type="ECO:0000313" key="3">
    <source>
        <dbReference type="Proteomes" id="UP000593571"/>
    </source>
</evidence>
<comment type="caution">
    <text evidence="2">The sequence shown here is derived from an EMBL/GenBank/DDBJ whole genome shotgun (WGS) entry which is preliminary data.</text>
</comment>
<feature type="chain" id="PRO_5029450015" description="Secreted protein" evidence="1">
    <location>
        <begin position="28"/>
        <end position="128"/>
    </location>
</feature>
<evidence type="ECO:0000256" key="1">
    <source>
        <dbReference type="SAM" id="SignalP"/>
    </source>
</evidence>
<name>A0A7J8CHW0_ROUAE</name>
<protein>
    <recommendedName>
        <fullName evidence="4">Secreted protein</fullName>
    </recommendedName>
</protein>
<organism evidence="2 3">
    <name type="scientific">Rousettus aegyptiacus</name>
    <name type="common">Egyptian fruit bat</name>
    <name type="synonym">Pteropus aegyptiacus</name>
    <dbReference type="NCBI Taxonomy" id="9407"/>
    <lineage>
        <taxon>Eukaryota</taxon>
        <taxon>Metazoa</taxon>
        <taxon>Chordata</taxon>
        <taxon>Craniata</taxon>
        <taxon>Vertebrata</taxon>
        <taxon>Euteleostomi</taxon>
        <taxon>Mammalia</taxon>
        <taxon>Eutheria</taxon>
        <taxon>Laurasiatheria</taxon>
        <taxon>Chiroptera</taxon>
        <taxon>Yinpterochiroptera</taxon>
        <taxon>Pteropodoidea</taxon>
        <taxon>Pteropodidae</taxon>
        <taxon>Rousettinae</taxon>
        <taxon>Rousettus</taxon>
    </lineage>
</organism>
<proteinExistence type="predicted"/>
<accession>A0A7J8CHW0</accession>
<keyword evidence="1" id="KW-0732">Signal</keyword>
<evidence type="ECO:0008006" key="4">
    <source>
        <dbReference type="Google" id="ProtNLM"/>
    </source>
</evidence>
<dbReference type="EMBL" id="JACASE010000014">
    <property type="protein sequence ID" value="KAF6410474.1"/>
    <property type="molecule type" value="Genomic_DNA"/>
</dbReference>